<evidence type="ECO:0000256" key="3">
    <source>
        <dbReference type="ARBA" id="ARBA00022801"/>
    </source>
</evidence>
<dbReference type="GO" id="GO:0046872">
    <property type="term" value="F:metal ion binding"/>
    <property type="evidence" value="ECO:0007669"/>
    <property type="project" value="UniProtKB-KW"/>
</dbReference>
<feature type="domain" description="PIN" evidence="5">
    <location>
        <begin position="5"/>
        <end position="111"/>
    </location>
</feature>
<reference evidence="7" key="1">
    <citation type="submission" date="2024-01" db="EMBL/GenBank/DDBJ databases">
        <title>The genome sequence of Micromonospora mangrovi CCTCC AA 2012012.</title>
        <authorList>
            <person name="Gao J."/>
        </authorList>
    </citation>
    <scope>NUCLEOTIDE SEQUENCE</scope>
    <source>
        <strain evidence="7">CCTCC AA 2012012</strain>
    </source>
</reference>
<evidence type="ECO:0000256" key="4">
    <source>
        <dbReference type="ARBA" id="ARBA00022842"/>
    </source>
</evidence>
<dbReference type="EMBL" id="CP159342">
    <property type="protein sequence ID" value="XCH72669.1"/>
    <property type="molecule type" value="Genomic_DNA"/>
</dbReference>
<dbReference type="Pfam" id="PF26343">
    <property type="entry name" value="VapC50_C"/>
    <property type="match status" value="1"/>
</dbReference>
<dbReference type="GO" id="GO:0004518">
    <property type="term" value="F:nuclease activity"/>
    <property type="evidence" value="ECO:0007669"/>
    <property type="project" value="UniProtKB-KW"/>
</dbReference>
<evidence type="ECO:0000256" key="2">
    <source>
        <dbReference type="ARBA" id="ARBA00022723"/>
    </source>
</evidence>
<protein>
    <submittedName>
        <fullName evidence="8">PIN domain-containing protein</fullName>
    </submittedName>
</protein>
<dbReference type="Pfam" id="PF13470">
    <property type="entry name" value="PIN_3"/>
    <property type="match status" value="1"/>
</dbReference>
<organism evidence="8">
    <name type="scientific">Micromonospora sp. CCTCC AA 2012012</name>
    <dbReference type="NCBI Taxonomy" id="3111921"/>
    <lineage>
        <taxon>Bacteria</taxon>
        <taxon>Bacillati</taxon>
        <taxon>Actinomycetota</taxon>
        <taxon>Actinomycetes</taxon>
        <taxon>Micromonosporales</taxon>
        <taxon>Micromonosporaceae</taxon>
        <taxon>Micromonospora</taxon>
    </lineage>
</organism>
<feature type="domain" description="VapC50 C-terminal" evidence="6">
    <location>
        <begin position="128"/>
        <end position="185"/>
    </location>
</feature>
<reference evidence="8" key="2">
    <citation type="submission" date="2024-06" db="EMBL/GenBank/DDBJ databases">
        <title>Micromonospora mangrovi CCTCC AA 2012012 genome sequences.</title>
        <authorList>
            <person name="Gao J."/>
        </authorList>
    </citation>
    <scope>NUCLEOTIDE SEQUENCE</scope>
    <source>
        <strain evidence="8">CCTCC AA 2012012</strain>
    </source>
</reference>
<dbReference type="GO" id="GO:0016787">
    <property type="term" value="F:hydrolase activity"/>
    <property type="evidence" value="ECO:0007669"/>
    <property type="project" value="UniProtKB-KW"/>
</dbReference>
<dbReference type="InterPro" id="IPR002716">
    <property type="entry name" value="PIN_dom"/>
</dbReference>
<gene>
    <name evidence="8" type="ORF">ABUL08_20390</name>
    <name evidence="7" type="ORF">VK199_20320</name>
</gene>
<evidence type="ECO:0000259" key="5">
    <source>
        <dbReference type="Pfam" id="PF13470"/>
    </source>
</evidence>
<dbReference type="RefSeq" id="WP_350931535.1">
    <property type="nucleotide sequence ID" value="NZ_CP157762.1"/>
</dbReference>
<evidence type="ECO:0000313" key="7">
    <source>
        <dbReference type="EMBL" id="XBP91971.1"/>
    </source>
</evidence>
<dbReference type="SUPFAM" id="SSF88723">
    <property type="entry name" value="PIN domain-like"/>
    <property type="match status" value="1"/>
</dbReference>
<accession>A0AAU8H7U1</accession>
<dbReference type="EMBL" id="CP157762">
    <property type="protein sequence ID" value="XBP91971.1"/>
    <property type="molecule type" value="Genomic_DNA"/>
</dbReference>
<keyword evidence="3" id="KW-0378">Hydrolase</keyword>
<keyword evidence="4" id="KW-0460">Magnesium</keyword>
<evidence type="ECO:0000256" key="1">
    <source>
        <dbReference type="ARBA" id="ARBA00022722"/>
    </source>
</evidence>
<dbReference type="InterPro" id="IPR029060">
    <property type="entry name" value="PIN-like_dom_sf"/>
</dbReference>
<keyword evidence="2" id="KW-0479">Metal-binding</keyword>
<evidence type="ECO:0000259" key="6">
    <source>
        <dbReference type="Pfam" id="PF26343"/>
    </source>
</evidence>
<evidence type="ECO:0000313" key="8">
    <source>
        <dbReference type="EMBL" id="XCH72669.1"/>
    </source>
</evidence>
<dbReference type="InterPro" id="IPR058652">
    <property type="entry name" value="VapC50_C"/>
</dbReference>
<keyword evidence="1" id="KW-0540">Nuclease</keyword>
<dbReference type="AlphaFoldDB" id="A0AAU8H7U1"/>
<name>A0AAU8H7U1_9ACTN</name>
<proteinExistence type="predicted"/>
<sequence length="208" mass="23060">MPFSALLDANVLVPNALRDTLLRVAEADFYRPLWSQDILAETRRTILRLRPDVDPHRLDTMFTCMNAAFNDALVTGYEPLVEGMTNDMGDRHVLAAAVAGRADVIVTNNVKHFPQAAVGPLNIEVLRPDRFLCLQYDLAPAPVVEIIKRQSDETGRAAGKPRLSVEELLEVLSNGGAPRFVEHIRGHLAAARLRPRSPKEPTPRLVES</sequence>